<organism evidence="9 10">
    <name type="scientific">Candidatus Erwinia haradaeae</name>
    <dbReference type="NCBI Taxonomy" id="1922217"/>
    <lineage>
        <taxon>Bacteria</taxon>
        <taxon>Pseudomonadati</taxon>
        <taxon>Pseudomonadota</taxon>
        <taxon>Gammaproteobacteria</taxon>
        <taxon>Enterobacterales</taxon>
        <taxon>Erwiniaceae</taxon>
        <taxon>Erwinia</taxon>
    </lineage>
</organism>
<protein>
    <recommendedName>
        <fullName evidence="8">ATP synthase subunit delta</fullName>
    </recommendedName>
    <alternativeName>
        <fullName evidence="8">ATP synthase F(1) sector subunit delta</fullName>
    </alternativeName>
    <alternativeName>
        <fullName evidence="8">F-type ATPase subunit delta</fullName>
        <shortName evidence="8">F-ATPase subunit delta</shortName>
    </alternativeName>
</protein>
<comment type="similarity">
    <text evidence="8">Belongs to the ATPase delta chain family.</text>
</comment>
<comment type="function">
    <text evidence="8">F(1)F(0) ATP synthase produces ATP from ADP in the presence of a proton or sodium gradient. F-type ATPases consist of two structural domains, F(1) containing the extramembraneous catalytic core and F(0) containing the membrane proton channel, linked together by a central stalk and a peripheral stalk. During catalysis, ATP synthesis in the catalytic domain of F(1) is coupled via a rotary mechanism of the central stalk subunits to proton translocation.</text>
</comment>
<dbReference type="InterPro" id="IPR000711">
    <property type="entry name" value="ATPase_OSCP/dsu"/>
</dbReference>
<gene>
    <name evidence="8 9" type="primary">atpH</name>
    <name evidence="9" type="ORF">ERCICUMA2628_026</name>
</gene>
<dbReference type="Proteomes" id="UP000294412">
    <property type="component" value="Chromosome"/>
</dbReference>
<dbReference type="InterPro" id="IPR026015">
    <property type="entry name" value="ATP_synth_OSCP/delta_N_sf"/>
</dbReference>
<evidence type="ECO:0000256" key="4">
    <source>
        <dbReference type="ARBA" id="ARBA00023065"/>
    </source>
</evidence>
<evidence type="ECO:0000256" key="2">
    <source>
        <dbReference type="ARBA" id="ARBA00022448"/>
    </source>
</evidence>
<comment type="function">
    <text evidence="8">This protein is part of the stalk that links CF(0) to CF(1). It either transmits conformational changes from CF(0) to CF(1) or is implicated in proton conduction.</text>
</comment>
<dbReference type="EMBL" id="LR217703">
    <property type="protein sequence ID" value="VFP79477.1"/>
    <property type="molecule type" value="Genomic_DNA"/>
</dbReference>
<keyword evidence="3 8" id="KW-0375">Hydrogen ion transport</keyword>
<dbReference type="Pfam" id="PF00213">
    <property type="entry name" value="OSCP"/>
    <property type="match status" value="1"/>
</dbReference>
<keyword evidence="6 8" id="KW-0139">CF(1)</keyword>
<keyword evidence="7 8" id="KW-0066">ATP synthesis</keyword>
<dbReference type="OrthoDB" id="9816221at2"/>
<evidence type="ECO:0000256" key="8">
    <source>
        <dbReference type="HAMAP-Rule" id="MF_01416"/>
    </source>
</evidence>
<dbReference type="RefSeq" id="WP_157993283.1">
    <property type="nucleotide sequence ID" value="NZ_LR217703.1"/>
</dbReference>
<evidence type="ECO:0000313" key="10">
    <source>
        <dbReference type="Proteomes" id="UP000294412"/>
    </source>
</evidence>
<dbReference type="GO" id="GO:0045259">
    <property type="term" value="C:proton-transporting ATP synthase complex"/>
    <property type="evidence" value="ECO:0007669"/>
    <property type="project" value="UniProtKB-KW"/>
</dbReference>
<dbReference type="HAMAP" id="MF_01416">
    <property type="entry name" value="ATP_synth_delta_bact"/>
    <property type="match status" value="1"/>
</dbReference>
<evidence type="ECO:0000256" key="5">
    <source>
        <dbReference type="ARBA" id="ARBA00023136"/>
    </source>
</evidence>
<evidence type="ECO:0000256" key="3">
    <source>
        <dbReference type="ARBA" id="ARBA00022781"/>
    </source>
</evidence>
<keyword evidence="4 8" id="KW-0406">Ion transport</keyword>
<dbReference type="GO" id="GO:0005886">
    <property type="term" value="C:plasma membrane"/>
    <property type="evidence" value="ECO:0007669"/>
    <property type="project" value="UniProtKB-SubCell"/>
</dbReference>
<keyword evidence="5 8" id="KW-0472">Membrane</keyword>
<keyword evidence="2 8" id="KW-0813">Transport</keyword>
<reference evidence="9 10" key="1">
    <citation type="submission" date="2019-02" db="EMBL/GenBank/DDBJ databases">
        <authorList>
            <person name="Manzano-Marin A."/>
            <person name="Manzano-Marin A."/>
        </authorList>
    </citation>
    <scope>NUCLEOTIDE SEQUENCE [LARGE SCALE GENOMIC DNA]</scope>
    <source>
        <strain evidence="9 10">ErCicuneomaculata</strain>
    </source>
</reference>
<dbReference type="NCBIfam" id="TIGR01145">
    <property type="entry name" value="ATP_synt_delta"/>
    <property type="match status" value="1"/>
</dbReference>
<dbReference type="Gene3D" id="1.10.520.20">
    <property type="entry name" value="N-terminal domain of the delta subunit of the F1F0-ATP synthase"/>
    <property type="match status" value="1"/>
</dbReference>
<evidence type="ECO:0000256" key="6">
    <source>
        <dbReference type="ARBA" id="ARBA00023196"/>
    </source>
</evidence>
<dbReference type="SUPFAM" id="SSF47928">
    <property type="entry name" value="N-terminal domain of the delta subunit of the F1F0-ATP synthase"/>
    <property type="match status" value="1"/>
</dbReference>
<evidence type="ECO:0000313" key="9">
    <source>
        <dbReference type="EMBL" id="VFP79477.1"/>
    </source>
</evidence>
<evidence type="ECO:0000256" key="7">
    <source>
        <dbReference type="ARBA" id="ARBA00023310"/>
    </source>
</evidence>
<dbReference type="NCBIfam" id="NF004402">
    <property type="entry name" value="PRK05758.2-2"/>
    <property type="match status" value="1"/>
</dbReference>
<dbReference type="PANTHER" id="PTHR11910">
    <property type="entry name" value="ATP SYNTHASE DELTA CHAIN"/>
    <property type="match status" value="1"/>
</dbReference>
<name>A0A451D1J4_9GAMM</name>
<proteinExistence type="inferred from homology"/>
<comment type="subcellular location">
    <subcellularLocation>
        <location evidence="8">Cell membrane</location>
        <topology evidence="8">Peripheral membrane protein</topology>
    </subcellularLocation>
    <subcellularLocation>
        <location evidence="1">Membrane</location>
    </subcellularLocation>
</comment>
<dbReference type="AlphaFoldDB" id="A0A451D1J4"/>
<evidence type="ECO:0000256" key="1">
    <source>
        <dbReference type="ARBA" id="ARBA00004370"/>
    </source>
</evidence>
<dbReference type="PRINTS" id="PR00125">
    <property type="entry name" value="ATPASEDELTA"/>
</dbReference>
<accession>A0A451D1J4</accession>
<keyword evidence="8" id="KW-1003">Cell membrane</keyword>
<sequence>MFTENTIARPYSRAAFQFALAHHVIEKWQEMLMFATQVSTQEQIKNLIAGPLTPALISQEFIRICGNQLDVYGQNFIKVIAENKRLFILNTIFKQFQKLRTKYESVFDIDVISSVPINTKQLNKIKNAMEKRLLSNIRLHCKIDNSIISGIVLKVDDMIIDSSLRTRIERLTRLMIS</sequence>
<dbReference type="GO" id="GO:0046933">
    <property type="term" value="F:proton-transporting ATP synthase activity, rotational mechanism"/>
    <property type="evidence" value="ECO:0007669"/>
    <property type="project" value="UniProtKB-UniRule"/>
</dbReference>